<evidence type="ECO:0000256" key="1">
    <source>
        <dbReference type="SAM" id="MobiDB-lite"/>
    </source>
</evidence>
<protein>
    <recommendedName>
        <fullName evidence="4">BZIP domain-containing protein</fullName>
    </recommendedName>
</protein>
<evidence type="ECO:0000313" key="2">
    <source>
        <dbReference type="EMBL" id="ETS05235.1"/>
    </source>
</evidence>
<feature type="compositionally biased region" description="Basic residues" evidence="1">
    <location>
        <begin position="52"/>
        <end position="65"/>
    </location>
</feature>
<dbReference type="HOGENOM" id="CLU_037870_1_0_1"/>
<dbReference type="PANTHER" id="PTHR38116">
    <property type="entry name" value="CHROMOSOME 7, WHOLE GENOME SHOTGUN SEQUENCE"/>
    <property type="match status" value="1"/>
</dbReference>
<feature type="region of interest" description="Disordered" evidence="1">
    <location>
        <begin position="1"/>
        <end position="111"/>
    </location>
</feature>
<reference evidence="3" key="1">
    <citation type="journal article" date="2013" name="Ind. Biotechnol.">
        <title>Comparative genomics analysis of Trichoderma reesei strains.</title>
        <authorList>
            <person name="Koike H."/>
            <person name="Aerts A."/>
            <person name="LaButti K."/>
            <person name="Grigoriev I.V."/>
            <person name="Baker S.E."/>
        </authorList>
    </citation>
    <scope>NUCLEOTIDE SEQUENCE [LARGE SCALE GENOMIC DNA]</scope>
    <source>
        <strain evidence="3">ATCC 56765 / BCRC 32924 / NRRL 11460 / Rut C-30</strain>
    </source>
</reference>
<feature type="compositionally biased region" description="Polar residues" evidence="1">
    <location>
        <begin position="98"/>
        <end position="111"/>
    </location>
</feature>
<name>A0A024SIA1_HYPJR</name>
<dbReference type="KEGG" id="trr:M419DRAFT_70894"/>
<dbReference type="OrthoDB" id="2245989at2759"/>
<dbReference type="Pfam" id="PF11905">
    <property type="entry name" value="DUF3425"/>
    <property type="match status" value="1"/>
</dbReference>
<accession>A0A024SIA1</accession>
<dbReference type="Proteomes" id="UP000024376">
    <property type="component" value="Unassembled WGS sequence"/>
</dbReference>
<feature type="region of interest" description="Disordered" evidence="1">
    <location>
        <begin position="183"/>
        <end position="206"/>
    </location>
</feature>
<gene>
    <name evidence="2" type="ORF">M419DRAFT_70894</name>
</gene>
<organism evidence="2 3">
    <name type="scientific">Hypocrea jecorina (strain ATCC 56765 / BCRC 32924 / NRRL 11460 / Rut C-30)</name>
    <name type="common">Trichoderma reesei</name>
    <dbReference type="NCBI Taxonomy" id="1344414"/>
    <lineage>
        <taxon>Eukaryota</taxon>
        <taxon>Fungi</taxon>
        <taxon>Dikarya</taxon>
        <taxon>Ascomycota</taxon>
        <taxon>Pezizomycotina</taxon>
        <taxon>Sordariomycetes</taxon>
        <taxon>Hypocreomycetidae</taxon>
        <taxon>Hypocreales</taxon>
        <taxon>Hypocreaceae</taxon>
        <taxon>Trichoderma</taxon>
    </lineage>
</organism>
<dbReference type="EMBL" id="KI911140">
    <property type="protein sequence ID" value="ETS05235.1"/>
    <property type="molecule type" value="Genomic_DNA"/>
</dbReference>
<proteinExistence type="predicted"/>
<dbReference type="AlphaFoldDB" id="A0A024SIA1"/>
<dbReference type="PANTHER" id="PTHR38116:SF9">
    <property type="entry name" value="BZIP DOMAIN-CONTAINING PROTEIN"/>
    <property type="match status" value="1"/>
</dbReference>
<sequence length="382" mass="42068">MSTKTAPQADDSRVNKPRTRQRSYKPAPVLELPDIEENAPERKRILNVLAQRRYREKKRIRRQKERSKEESQDNSDDGAAIPSDKNKDGEADVENMPASDQFTSPSSGGLVGTETSLSAGWVASMLNSCSDTSMPFPLPFQDALHTSSLSSAAITDESSADEGFLFSNATSLDDHHHLTGVLPASLGLSPPPPPPPLWDNSSTSPSSCDGSFADSYLLPVHELTLLRAITRIAERIGCPQQIWDLGAVSPFTQGTATPAEQLPPAWKPTASQLLVPHHPLLDFLPWPQVRDRMIGIFSMPEGMRPPHAAGPLALVNFAYDFEDNSEGVRVYGGDPYDASCWEVGQVLFERWWFIFDRDVIEVSNRWRRLRGAPPLALKGTSG</sequence>
<dbReference type="InterPro" id="IPR021833">
    <property type="entry name" value="DUF3425"/>
</dbReference>
<evidence type="ECO:0000313" key="3">
    <source>
        <dbReference type="Proteomes" id="UP000024376"/>
    </source>
</evidence>
<evidence type="ECO:0008006" key="4">
    <source>
        <dbReference type="Google" id="ProtNLM"/>
    </source>
</evidence>